<organism evidence="2 3">
    <name type="scientific">Pseudomonas shahriarae</name>
    <dbReference type="NCBI Taxonomy" id="2745512"/>
    <lineage>
        <taxon>Bacteria</taxon>
        <taxon>Pseudomonadati</taxon>
        <taxon>Pseudomonadota</taxon>
        <taxon>Gammaproteobacteria</taxon>
        <taxon>Pseudomonadales</taxon>
        <taxon>Pseudomonadaceae</taxon>
        <taxon>Pseudomonas</taxon>
    </lineage>
</organism>
<name>A0A9X4BZ04_9PSED</name>
<dbReference type="RefSeq" id="WP_273875640.1">
    <property type="nucleotide sequence ID" value="NZ_JAMDHA010000005.1"/>
</dbReference>
<evidence type="ECO:0000313" key="2">
    <source>
        <dbReference type="EMBL" id="MDD1007198.1"/>
    </source>
</evidence>
<sequence>MFNESRSCVQLRRVIIEVLLRFSLTTLPLTAANQGGHPTHQWWRIGPVPDLIFGTVPESQLVRGLFMGSAEPAAQFAKRLRKRISLRSLLAAHEEVFGSKENHGQAEEMSKAETASSMNNIGLDLQLRMNRLHALPEGLKESSHGTLWGVRLKYLLIVELVFGSMIGVTLGMATYDTPVYWWIIHLLLG</sequence>
<evidence type="ECO:0000313" key="3">
    <source>
        <dbReference type="Proteomes" id="UP001148185"/>
    </source>
</evidence>
<dbReference type="AlphaFoldDB" id="A0A9X4BZ04"/>
<reference evidence="2 3" key="1">
    <citation type="submission" date="2022-05" db="EMBL/GenBank/DDBJ databases">
        <title>Novel Pseudomonas spp. Isolated from a Rainbow Trout Aquaculture Facility.</title>
        <authorList>
            <person name="Testerman T."/>
            <person name="Graf J."/>
        </authorList>
    </citation>
    <scope>NUCLEOTIDE SEQUENCE [LARGE SCALE GENOMIC DNA]</scope>
    <source>
        <strain evidence="2 3">ID1042</strain>
    </source>
</reference>
<proteinExistence type="predicted"/>
<feature type="transmembrane region" description="Helical" evidence="1">
    <location>
        <begin position="154"/>
        <end position="175"/>
    </location>
</feature>
<protein>
    <submittedName>
        <fullName evidence="2">Uncharacterized protein</fullName>
    </submittedName>
</protein>
<gene>
    <name evidence="2" type="ORF">M5G27_06855</name>
</gene>
<keyword evidence="1" id="KW-1133">Transmembrane helix</keyword>
<evidence type="ECO:0000256" key="1">
    <source>
        <dbReference type="SAM" id="Phobius"/>
    </source>
</evidence>
<comment type="caution">
    <text evidence="2">The sequence shown here is derived from an EMBL/GenBank/DDBJ whole genome shotgun (WGS) entry which is preliminary data.</text>
</comment>
<keyword evidence="1" id="KW-0472">Membrane</keyword>
<keyword evidence="1" id="KW-0812">Transmembrane</keyword>
<dbReference type="Proteomes" id="UP001148185">
    <property type="component" value="Unassembled WGS sequence"/>
</dbReference>
<dbReference type="EMBL" id="JAMDHA010000005">
    <property type="protein sequence ID" value="MDD1007198.1"/>
    <property type="molecule type" value="Genomic_DNA"/>
</dbReference>
<accession>A0A9X4BZ04</accession>
<keyword evidence="3" id="KW-1185">Reference proteome</keyword>